<sequence length="471" mass="54552">MSAENATTETEAPPSRIGFCYEWYPKISMRPVSDDESVVLIVSPKFATVHDHVSFQWSLKIHGTTGRITGSDDDIDEEDDLPTNYVAVELYFVDGPISQVDLRAVVRVMQKDAMPEKPEMVEERSAISMQRGQCCEVTDKDRTEVSDYLKENVGRVVKVSVLIKMDAKLFDPYTYLDKVSPTPHKSFLTTNYNARVNSKIWRRRSRKKSVKDDNGRVSKKDKSDIEKKFHEVMEMERKMAQDPNRLRVSAPSSRRGSTQTLLSNHHLPDHEHLFKKLLVNCCDSCERRRGSFFYDSRTEEESDDAEDSDSSDEEVERCFECRDSEKMHIHDLLANMYFNKVVLPEMEYVEDFVDFLIDAELNDLPVLKRACERYLCGELNTKKDLLTSLLLDLLFISIVFHLPVMKSMTLSELSSRTEELSHPDKLMEDEEYKVLDKRIRSLSDRNLVELIEQCLTFSEQRNRVQVIPLNA</sequence>
<accession>A0AA36M179</accession>
<feature type="compositionally biased region" description="Basic and acidic residues" evidence="1">
    <location>
        <begin position="210"/>
        <end position="223"/>
    </location>
</feature>
<gene>
    <name evidence="2" type="ORF">CYNAS_LOCUS6170</name>
</gene>
<dbReference type="AlphaFoldDB" id="A0AA36M179"/>
<comment type="caution">
    <text evidence="2">The sequence shown here is derived from an EMBL/GenBank/DDBJ whole genome shotgun (WGS) entry which is preliminary data.</text>
</comment>
<protein>
    <submittedName>
        <fullName evidence="2">Uncharacterized protein</fullName>
    </submittedName>
</protein>
<organism evidence="2 3">
    <name type="scientific">Cylicocyclus nassatus</name>
    <name type="common">Nematode worm</name>
    <dbReference type="NCBI Taxonomy" id="53992"/>
    <lineage>
        <taxon>Eukaryota</taxon>
        <taxon>Metazoa</taxon>
        <taxon>Ecdysozoa</taxon>
        <taxon>Nematoda</taxon>
        <taxon>Chromadorea</taxon>
        <taxon>Rhabditida</taxon>
        <taxon>Rhabditina</taxon>
        <taxon>Rhabditomorpha</taxon>
        <taxon>Strongyloidea</taxon>
        <taxon>Strongylidae</taxon>
        <taxon>Cylicocyclus</taxon>
    </lineage>
</organism>
<proteinExistence type="predicted"/>
<feature type="region of interest" description="Disordered" evidence="1">
    <location>
        <begin position="203"/>
        <end position="223"/>
    </location>
</feature>
<feature type="compositionally biased region" description="Polar residues" evidence="1">
    <location>
        <begin position="250"/>
        <end position="259"/>
    </location>
</feature>
<keyword evidence="3" id="KW-1185">Reference proteome</keyword>
<dbReference type="Proteomes" id="UP001176961">
    <property type="component" value="Unassembled WGS sequence"/>
</dbReference>
<dbReference type="EMBL" id="CATQJL010000112">
    <property type="protein sequence ID" value="CAJ0594187.1"/>
    <property type="molecule type" value="Genomic_DNA"/>
</dbReference>
<evidence type="ECO:0000313" key="3">
    <source>
        <dbReference type="Proteomes" id="UP001176961"/>
    </source>
</evidence>
<reference evidence="2" key="1">
    <citation type="submission" date="2023-07" db="EMBL/GenBank/DDBJ databases">
        <authorList>
            <consortium name="CYATHOMIX"/>
        </authorList>
    </citation>
    <scope>NUCLEOTIDE SEQUENCE</scope>
    <source>
        <strain evidence="2">N/A</strain>
    </source>
</reference>
<evidence type="ECO:0000313" key="2">
    <source>
        <dbReference type="EMBL" id="CAJ0594187.1"/>
    </source>
</evidence>
<feature type="region of interest" description="Disordered" evidence="1">
    <location>
        <begin position="240"/>
        <end position="259"/>
    </location>
</feature>
<evidence type="ECO:0000256" key="1">
    <source>
        <dbReference type="SAM" id="MobiDB-lite"/>
    </source>
</evidence>
<name>A0AA36M179_CYLNA</name>